<keyword evidence="2" id="KW-1185">Reference proteome</keyword>
<gene>
    <name evidence="1" type="ORF">HNO53_12980</name>
</gene>
<evidence type="ECO:0000313" key="2">
    <source>
        <dbReference type="Proteomes" id="UP000671845"/>
    </source>
</evidence>
<reference evidence="1 2" key="1">
    <citation type="journal article" date="2021" name="Front. Microbiol.">
        <title>Aerobic Denitrification and Heterotrophic Sulfur Oxidation in the Genus Halomonas Revealed by Six Novel Species Characterizations and Genome-Based Analysis.</title>
        <authorList>
            <person name="Wang L."/>
            <person name="Shao Z."/>
        </authorList>
    </citation>
    <scope>NUCLEOTIDE SEQUENCE [LARGE SCALE GENOMIC DNA]</scope>
    <source>
        <strain evidence="1 2">MCCC 1A13718</strain>
    </source>
</reference>
<evidence type="ECO:0008006" key="3">
    <source>
        <dbReference type="Google" id="ProtNLM"/>
    </source>
</evidence>
<proteinExistence type="predicted"/>
<protein>
    <recommendedName>
        <fullName evidence="3">Peptidase C39 domain-containing protein</fullName>
    </recommendedName>
</protein>
<dbReference type="EMBL" id="CP053383">
    <property type="protein sequence ID" value="QTP59549.1"/>
    <property type="molecule type" value="Genomic_DNA"/>
</dbReference>
<dbReference type="Proteomes" id="UP000671845">
    <property type="component" value="Chromosome"/>
</dbReference>
<dbReference type="RefSeq" id="WP_209472697.1">
    <property type="nucleotide sequence ID" value="NZ_CP053383.1"/>
</dbReference>
<name>A0ABX7WL29_9GAMM</name>
<accession>A0ABX7WL29</accession>
<sequence length="144" mass="15950">MTTRLVPQQTDFDCGVAALATALRKPYDEILAALGTQARQIGVTANETVLYLWSIGHKPTYMMTKEAVQACDPYADQRVNISHEDITQLLCTTKQRAILTVRTPSGCLHAVYFDGNGVLCPKRGVMGQGYFKEYTVLEVVLLHD</sequence>
<organism evidence="1 2">
    <name type="scientific">Halomonas sulfidivorans</name>
    <dbReference type="NCBI Taxonomy" id="2733488"/>
    <lineage>
        <taxon>Bacteria</taxon>
        <taxon>Pseudomonadati</taxon>
        <taxon>Pseudomonadota</taxon>
        <taxon>Gammaproteobacteria</taxon>
        <taxon>Oceanospirillales</taxon>
        <taxon>Halomonadaceae</taxon>
        <taxon>Halomonas</taxon>
    </lineage>
</organism>
<evidence type="ECO:0000313" key="1">
    <source>
        <dbReference type="EMBL" id="QTP59549.1"/>
    </source>
</evidence>